<sequence>MLAAGLAIAGVGGLDWMRLSEIVLRGAPGTADRLLALAYAALPVIGVAVCLVLAVRRAAAPSGSPAGRTGAAGAAWAMRGWSALGVLTLGSAAAVGWVDVWRMSAGDGPVHTGPVVFSAGATLAVLALAWLTWAPREWAPGAFRRRWESAVCGAAASGVALACVLGLTGVLAVDAATAQAADPGEPAAVPGSVSEVGWTWEPPGGQEVLGGQRAGPGVVVHIGDGAVALDTATGEQRWHYRRPGSVAVGVFAAPEVSRVVVVFSPDTGRRPVELPPLVVVLDAHTGAVRAQFPDTGTGFAEVEPTALVSEHAFVVESLLAAGGGALAGFGLTTGERVWTAGGCDGVERAMALEDGVVVQVVRCRTQGEWDGAEREVLAVEGINSRRGSRLWRYEVPAMGPASAVVYRSADGDAVGLRGVTGGRAVESLEFDARGRVVARAELEAVEGPGGGLVEVSPGAEGLLGGWDGEDRTVVGWEASGSGRARVVVPPQGADVEQASGAALEDAVVVGFAPVGAGGEAAAVVSAPWDGTEAARVEVAIGDAQEVSLVAAPGAVVVVGAGGGAVAGLV</sequence>
<keyword evidence="1" id="KW-1133">Transmembrane helix</keyword>
<feature type="transmembrane region" description="Helical" evidence="1">
    <location>
        <begin position="36"/>
        <end position="55"/>
    </location>
</feature>
<proteinExistence type="predicted"/>
<dbReference type="InterPro" id="IPR011047">
    <property type="entry name" value="Quinoprotein_ADH-like_sf"/>
</dbReference>
<dbReference type="SUPFAM" id="SSF50998">
    <property type="entry name" value="Quinoprotein alcohol dehydrogenase-like"/>
    <property type="match status" value="1"/>
</dbReference>
<protein>
    <submittedName>
        <fullName evidence="2">Uncharacterized protein</fullName>
    </submittedName>
</protein>
<evidence type="ECO:0000256" key="1">
    <source>
        <dbReference type="SAM" id="Phobius"/>
    </source>
</evidence>
<reference evidence="3" key="1">
    <citation type="journal article" date="2019" name="Int. J. Syst. Evol. Microbiol.">
        <title>The Global Catalogue of Microorganisms (GCM) 10K type strain sequencing project: providing services to taxonomists for standard genome sequencing and annotation.</title>
        <authorList>
            <consortium name="The Broad Institute Genomics Platform"/>
            <consortium name="The Broad Institute Genome Sequencing Center for Infectious Disease"/>
            <person name="Wu L."/>
            <person name="Ma J."/>
        </authorList>
    </citation>
    <scope>NUCLEOTIDE SEQUENCE [LARGE SCALE GENOMIC DNA]</scope>
    <source>
        <strain evidence="3">XZYJ18</strain>
    </source>
</reference>
<dbReference type="EMBL" id="JBHSFQ010000012">
    <property type="protein sequence ID" value="MFC4562992.1"/>
    <property type="molecule type" value="Genomic_DNA"/>
</dbReference>
<dbReference type="RefSeq" id="WP_378574663.1">
    <property type="nucleotide sequence ID" value="NZ_JBHSFQ010000012.1"/>
</dbReference>
<name>A0ABV9DX36_9ACTN</name>
<feature type="transmembrane region" description="Helical" evidence="1">
    <location>
        <begin position="110"/>
        <end position="131"/>
    </location>
</feature>
<keyword evidence="1" id="KW-0472">Membrane</keyword>
<feature type="transmembrane region" description="Helical" evidence="1">
    <location>
        <begin position="151"/>
        <end position="173"/>
    </location>
</feature>
<keyword evidence="1" id="KW-0812">Transmembrane</keyword>
<comment type="caution">
    <text evidence="2">The sequence shown here is derived from an EMBL/GenBank/DDBJ whole genome shotgun (WGS) entry which is preliminary data.</text>
</comment>
<evidence type="ECO:0000313" key="3">
    <source>
        <dbReference type="Proteomes" id="UP001595923"/>
    </source>
</evidence>
<dbReference type="Proteomes" id="UP001595923">
    <property type="component" value="Unassembled WGS sequence"/>
</dbReference>
<dbReference type="Gene3D" id="2.130.10.10">
    <property type="entry name" value="YVTN repeat-like/Quinoprotein amine dehydrogenase"/>
    <property type="match status" value="1"/>
</dbReference>
<feature type="transmembrane region" description="Helical" evidence="1">
    <location>
        <begin position="76"/>
        <end position="98"/>
    </location>
</feature>
<accession>A0ABV9DX36</accession>
<organism evidence="2 3">
    <name type="scientific">Nocardiopsis mangrovi</name>
    <dbReference type="NCBI Taxonomy" id="1179818"/>
    <lineage>
        <taxon>Bacteria</taxon>
        <taxon>Bacillati</taxon>
        <taxon>Actinomycetota</taxon>
        <taxon>Actinomycetes</taxon>
        <taxon>Streptosporangiales</taxon>
        <taxon>Nocardiopsidaceae</taxon>
        <taxon>Nocardiopsis</taxon>
    </lineage>
</organism>
<gene>
    <name evidence="2" type="ORF">ACFO4E_14100</name>
</gene>
<keyword evidence="3" id="KW-1185">Reference proteome</keyword>
<dbReference type="InterPro" id="IPR015943">
    <property type="entry name" value="WD40/YVTN_repeat-like_dom_sf"/>
</dbReference>
<evidence type="ECO:0000313" key="2">
    <source>
        <dbReference type="EMBL" id="MFC4562992.1"/>
    </source>
</evidence>